<evidence type="ECO:0000313" key="9">
    <source>
        <dbReference type="EMBL" id="VFD35804.1"/>
    </source>
</evidence>
<gene>
    <name evidence="9" type="primary">fic</name>
    <name evidence="9" type="ORF">SAMEA1402399_03704</name>
</gene>
<evidence type="ECO:0000256" key="2">
    <source>
        <dbReference type="ARBA" id="ARBA00022695"/>
    </source>
</evidence>
<evidence type="ECO:0000313" key="10">
    <source>
        <dbReference type="Proteomes" id="UP000411588"/>
    </source>
</evidence>
<feature type="domain" description="Fido" evidence="8">
    <location>
        <begin position="49"/>
        <end position="197"/>
    </location>
</feature>
<dbReference type="Gene3D" id="1.10.3290.10">
    <property type="entry name" value="Fido-like domain"/>
    <property type="match status" value="1"/>
</dbReference>
<sequence>MEDIYLYENTSVLRNKLDIRDKKQLEDFENSITYIKLLNVDEVMQNREFNFDYIKDVHKHIFEDVYDWAGEPRKINIEKSEKVLNGMSVEYCDYTQVEKEANKAIEELKNIEWKELDLDERSELFSKKISNLWKVHAFREGNTRTIMTFSVQFAKEQGFHMDSEIFRVYSEYVRDSLVLASIGEYSEYEHLTSIVRDSMEIGERKFLRSNTYVKFNSSFNEINKNDVYKFEDAEELISALSEKYNCSEKIKLSVFFDKACKKEFFNGCIDLRNCKEKLSYIIKKDKNVVKREELER</sequence>
<evidence type="ECO:0000256" key="1">
    <source>
        <dbReference type="ARBA" id="ARBA00022679"/>
    </source>
</evidence>
<comment type="catalytic activity">
    <reaction evidence="6">
        <text>L-threonyl-[protein] + ATP = 3-O-(5'-adenylyl)-L-threonyl-[protein] + diphosphate</text>
        <dbReference type="Rhea" id="RHEA:54292"/>
        <dbReference type="Rhea" id="RHEA-COMP:11060"/>
        <dbReference type="Rhea" id="RHEA-COMP:13847"/>
        <dbReference type="ChEBI" id="CHEBI:30013"/>
        <dbReference type="ChEBI" id="CHEBI:30616"/>
        <dbReference type="ChEBI" id="CHEBI:33019"/>
        <dbReference type="ChEBI" id="CHEBI:138113"/>
        <dbReference type="EC" id="2.7.7.108"/>
    </reaction>
</comment>
<evidence type="ECO:0000256" key="7">
    <source>
        <dbReference type="ARBA" id="ARBA00048696"/>
    </source>
</evidence>
<dbReference type="InterPro" id="IPR036597">
    <property type="entry name" value="Fido-like_dom_sf"/>
</dbReference>
<dbReference type="GO" id="GO:0005524">
    <property type="term" value="F:ATP binding"/>
    <property type="evidence" value="ECO:0007669"/>
    <property type="project" value="UniProtKB-KW"/>
</dbReference>
<keyword evidence="3" id="KW-0547">Nucleotide-binding</keyword>
<dbReference type="PANTHER" id="PTHR39560:SF1">
    <property type="entry name" value="PROTEIN ADENYLYLTRANSFERASE FIC-RELATED"/>
    <property type="match status" value="1"/>
</dbReference>
<dbReference type="Proteomes" id="UP000411588">
    <property type="component" value="Unassembled WGS sequence"/>
</dbReference>
<keyword evidence="1 9" id="KW-0808">Transferase</keyword>
<dbReference type="GO" id="GO:0051302">
    <property type="term" value="P:regulation of cell division"/>
    <property type="evidence" value="ECO:0007669"/>
    <property type="project" value="TreeGrafter"/>
</dbReference>
<protein>
    <recommendedName>
        <fullName evidence="5">protein adenylyltransferase</fullName>
        <ecNumber evidence="5">2.7.7.108</ecNumber>
    </recommendedName>
</protein>
<evidence type="ECO:0000259" key="8">
    <source>
        <dbReference type="PROSITE" id="PS51459"/>
    </source>
</evidence>
<dbReference type="GO" id="GO:0070733">
    <property type="term" value="F:AMPylase activity"/>
    <property type="evidence" value="ECO:0007669"/>
    <property type="project" value="UniProtKB-EC"/>
</dbReference>
<dbReference type="Pfam" id="PF02661">
    <property type="entry name" value="Fic"/>
    <property type="match status" value="1"/>
</dbReference>
<dbReference type="PROSITE" id="PS51459">
    <property type="entry name" value="FIDO"/>
    <property type="match status" value="1"/>
</dbReference>
<reference evidence="9 10" key="1">
    <citation type="submission" date="2019-02" db="EMBL/GenBank/DDBJ databases">
        <authorList>
            <consortium name="Pathogen Informatics"/>
        </authorList>
    </citation>
    <scope>NUCLEOTIDE SEQUENCE [LARGE SCALE GENOMIC DNA]</scope>
    <source>
        <strain evidence="10">clo34</strain>
    </source>
</reference>
<comment type="caution">
    <text evidence="9">The sequence shown here is derived from an EMBL/GenBank/DDBJ whole genome shotgun (WGS) entry which is preliminary data.</text>
</comment>
<dbReference type="InterPro" id="IPR003812">
    <property type="entry name" value="Fido"/>
</dbReference>
<dbReference type="RefSeq" id="WP_096269263.1">
    <property type="nucleotide sequence ID" value="NZ_BDSN01000032.1"/>
</dbReference>
<comment type="catalytic activity">
    <reaction evidence="7">
        <text>L-tyrosyl-[protein] + ATP = O-(5'-adenylyl)-L-tyrosyl-[protein] + diphosphate</text>
        <dbReference type="Rhea" id="RHEA:54288"/>
        <dbReference type="Rhea" id="RHEA-COMP:10136"/>
        <dbReference type="Rhea" id="RHEA-COMP:13846"/>
        <dbReference type="ChEBI" id="CHEBI:30616"/>
        <dbReference type="ChEBI" id="CHEBI:33019"/>
        <dbReference type="ChEBI" id="CHEBI:46858"/>
        <dbReference type="ChEBI" id="CHEBI:83624"/>
        <dbReference type="EC" id="2.7.7.108"/>
    </reaction>
</comment>
<keyword evidence="4" id="KW-0067">ATP-binding</keyword>
<dbReference type="PANTHER" id="PTHR39560">
    <property type="entry name" value="PROTEIN ADENYLYLTRANSFERASE FIC-RELATED"/>
    <property type="match status" value="1"/>
</dbReference>
<keyword evidence="2 9" id="KW-0548">Nucleotidyltransferase</keyword>
<evidence type="ECO:0000256" key="5">
    <source>
        <dbReference type="ARBA" id="ARBA00034531"/>
    </source>
</evidence>
<dbReference type="SUPFAM" id="SSF140931">
    <property type="entry name" value="Fic-like"/>
    <property type="match status" value="1"/>
</dbReference>
<dbReference type="EMBL" id="CAADAN010000019">
    <property type="protein sequence ID" value="VFD35804.1"/>
    <property type="molecule type" value="Genomic_DNA"/>
</dbReference>
<proteinExistence type="predicted"/>
<dbReference type="AlphaFoldDB" id="A0AB74QI54"/>
<evidence type="ECO:0000256" key="4">
    <source>
        <dbReference type="ARBA" id="ARBA00022840"/>
    </source>
</evidence>
<organism evidence="9 10">
    <name type="scientific">Clostridioides difficile</name>
    <name type="common">Peptoclostridium difficile</name>
    <dbReference type="NCBI Taxonomy" id="1496"/>
    <lineage>
        <taxon>Bacteria</taxon>
        <taxon>Bacillati</taxon>
        <taxon>Bacillota</taxon>
        <taxon>Clostridia</taxon>
        <taxon>Peptostreptococcales</taxon>
        <taxon>Peptostreptococcaceae</taxon>
        <taxon>Clostridioides</taxon>
    </lineage>
</organism>
<evidence type="ECO:0000256" key="3">
    <source>
        <dbReference type="ARBA" id="ARBA00022741"/>
    </source>
</evidence>
<dbReference type="EC" id="2.7.7.108" evidence="5"/>
<evidence type="ECO:0000256" key="6">
    <source>
        <dbReference type="ARBA" id="ARBA00047939"/>
    </source>
</evidence>
<name>A0AB74QI54_CLODI</name>
<accession>A0AB74QI54</accession>